<dbReference type="Proteomes" id="UP000095649">
    <property type="component" value="Unassembled WGS sequence"/>
</dbReference>
<dbReference type="Pfam" id="PF03186">
    <property type="entry name" value="CobD_Cbib"/>
    <property type="match status" value="1"/>
</dbReference>
<keyword evidence="6 9" id="KW-0812">Transmembrane</keyword>
<evidence type="ECO:0000256" key="2">
    <source>
        <dbReference type="ARBA" id="ARBA00004953"/>
    </source>
</evidence>
<dbReference type="GO" id="GO:0015420">
    <property type="term" value="F:ABC-type vitamin B12 transporter activity"/>
    <property type="evidence" value="ECO:0007669"/>
    <property type="project" value="UniProtKB-UniRule"/>
</dbReference>
<keyword evidence="4 9" id="KW-1003">Cell membrane</keyword>
<dbReference type="PANTHER" id="PTHR34308">
    <property type="entry name" value="COBALAMIN BIOSYNTHESIS PROTEIN CBIB"/>
    <property type="match status" value="1"/>
</dbReference>
<keyword evidence="5 9" id="KW-0169">Cobalamin biosynthesis</keyword>
<dbReference type="OrthoDB" id="9811967at2"/>
<dbReference type="HAMAP" id="MF_00024">
    <property type="entry name" value="CobD_CbiB"/>
    <property type="match status" value="1"/>
</dbReference>
<comment type="function">
    <text evidence="9">Converts cobyric acid to cobinamide by the addition of aminopropanol on the F carboxylic group.</text>
</comment>
<reference evidence="10 11" key="1">
    <citation type="submission" date="2015-09" db="EMBL/GenBank/DDBJ databases">
        <authorList>
            <consortium name="Pathogen Informatics"/>
        </authorList>
    </citation>
    <scope>NUCLEOTIDE SEQUENCE [LARGE SCALE GENOMIC DNA]</scope>
    <source>
        <strain evidence="10 11">2789STDY5834970</strain>
    </source>
</reference>
<dbReference type="NCBIfam" id="TIGR00380">
    <property type="entry name" value="cobal_cbiB"/>
    <property type="match status" value="1"/>
</dbReference>
<dbReference type="UniPathway" id="UPA00148"/>
<dbReference type="GO" id="GO:0009236">
    <property type="term" value="P:cobalamin biosynthetic process"/>
    <property type="evidence" value="ECO:0007669"/>
    <property type="project" value="UniProtKB-UniRule"/>
</dbReference>
<dbReference type="RefSeq" id="WP_055184636.1">
    <property type="nucleotide sequence ID" value="NZ_CYXN01000001.1"/>
</dbReference>
<evidence type="ECO:0000313" key="10">
    <source>
        <dbReference type="EMBL" id="CUM73176.1"/>
    </source>
</evidence>
<evidence type="ECO:0000256" key="6">
    <source>
        <dbReference type="ARBA" id="ARBA00022692"/>
    </source>
</evidence>
<comment type="subcellular location">
    <subcellularLocation>
        <location evidence="1 9">Cell membrane</location>
        <topology evidence="1 9">Multi-pass membrane protein</topology>
    </subcellularLocation>
</comment>
<organism evidence="10 11">
    <name type="scientific">Faecalibacterium prausnitzii</name>
    <dbReference type="NCBI Taxonomy" id="853"/>
    <lineage>
        <taxon>Bacteria</taxon>
        <taxon>Bacillati</taxon>
        <taxon>Bacillota</taxon>
        <taxon>Clostridia</taxon>
        <taxon>Eubacteriales</taxon>
        <taxon>Oscillospiraceae</taxon>
        <taxon>Faecalibacterium</taxon>
    </lineage>
</organism>
<evidence type="ECO:0000256" key="7">
    <source>
        <dbReference type="ARBA" id="ARBA00022989"/>
    </source>
</evidence>
<dbReference type="EMBL" id="CYXN01000001">
    <property type="protein sequence ID" value="CUM73176.1"/>
    <property type="molecule type" value="Genomic_DNA"/>
</dbReference>
<comment type="caution">
    <text evidence="9">Lacks conserved residue(s) required for the propagation of feature annotation.</text>
</comment>
<accession>A0A173R603</accession>
<protein>
    <recommendedName>
        <fullName evidence="9">Cobalamin biosynthesis protein CobD</fullName>
    </recommendedName>
</protein>
<evidence type="ECO:0000256" key="9">
    <source>
        <dbReference type="HAMAP-Rule" id="MF_00024"/>
    </source>
</evidence>
<keyword evidence="8 9" id="KW-0472">Membrane</keyword>
<dbReference type="InterPro" id="IPR004485">
    <property type="entry name" value="Cobalamin_biosynth_CobD/CbiB"/>
</dbReference>
<dbReference type="PANTHER" id="PTHR34308:SF1">
    <property type="entry name" value="COBALAMIN BIOSYNTHESIS PROTEIN CBIB"/>
    <property type="match status" value="1"/>
</dbReference>
<dbReference type="GO" id="GO:0048472">
    <property type="term" value="F:threonine-phosphate decarboxylase activity"/>
    <property type="evidence" value="ECO:0007669"/>
    <property type="project" value="InterPro"/>
</dbReference>
<sequence>MIGYAVLGGFVLDAVFGDPAWLPHPVVYMGKAISALEKGLRARLPKTPKGELWGGRILAFCLPVGTFVLTSLICIGAAALHPLLGLAVQMFWCGQALAAKGLVQESTNVYRELLKPDLPAARISVSRIVGRDTQALTAEGVTKAAVETVAENASDGVIAPLLYMLLGGAPLALTYKAINTMDSMVGYKNERYLHFGRAAAKLDDIANFLPSRIAALLWVAAAALTGNDARNAWRIWRRDRRNHASPNSAQTESACAGALNVQLAGPAYYFGEYYKKPTIGDAVRPIEPEDIRRADRMMYAESLLALALGLVIRGIL</sequence>
<comment type="pathway">
    <text evidence="2 9">Cofactor biosynthesis; adenosylcobalamin biosynthesis.</text>
</comment>
<dbReference type="GO" id="GO:0005886">
    <property type="term" value="C:plasma membrane"/>
    <property type="evidence" value="ECO:0007669"/>
    <property type="project" value="UniProtKB-SubCell"/>
</dbReference>
<evidence type="ECO:0000256" key="8">
    <source>
        <dbReference type="ARBA" id="ARBA00023136"/>
    </source>
</evidence>
<feature type="transmembrane region" description="Helical" evidence="9">
    <location>
        <begin position="57"/>
        <end position="80"/>
    </location>
</feature>
<evidence type="ECO:0000256" key="1">
    <source>
        <dbReference type="ARBA" id="ARBA00004651"/>
    </source>
</evidence>
<evidence type="ECO:0000313" key="11">
    <source>
        <dbReference type="Proteomes" id="UP000095649"/>
    </source>
</evidence>
<comment type="similarity">
    <text evidence="3 9">Belongs to the CobD/CbiB family.</text>
</comment>
<keyword evidence="7 9" id="KW-1133">Transmembrane helix</keyword>
<evidence type="ECO:0000256" key="5">
    <source>
        <dbReference type="ARBA" id="ARBA00022573"/>
    </source>
</evidence>
<proteinExistence type="inferred from homology"/>
<dbReference type="AlphaFoldDB" id="A0A173R603"/>
<name>A0A173R603_9FIRM</name>
<evidence type="ECO:0000256" key="3">
    <source>
        <dbReference type="ARBA" id="ARBA00006263"/>
    </source>
</evidence>
<gene>
    <name evidence="9" type="primary">cobD</name>
    <name evidence="10" type="ORF">ERS852582_00276</name>
</gene>
<evidence type="ECO:0000256" key="4">
    <source>
        <dbReference type="ARBA" id="ARBA00022475"/>
    </source>
</evidence>